<evidence type="ECO:0000256" key="1">
    <source>
        <dbReference type="SAM" id="SignalP"/>
    </source>
</evidence>
<keyword evidence="4" id="KW-1185">Reference proteome</keyword>
<sequence>MKNKVFLWLLLIMGVTFVSCSDEQEGISSLTSNEKSMSNKLIFNDSDEAVALQVTPKMKELQKKMKSSLRILTRASNMYGIRKWFENLPEKKITIASLANHYNIIGL</sequence>
<evidence type="ECO:0000313" key="3">
    <source>
        <dbReference type="EMBL" id="MCO6026421.1"/>
    </source>
</evidence>
<evidence type="ECO:0000313" key="4">
    <source>
        <dbReference type="Proteomes" id="UP001204015"/>
    </source>
</evidence>
<reference evidence="3 4" key="1">
    <citation type="submission" date="2022-06" db="EMBL/GenBank/DDBJ databases">
        <title>A taxonomic note on the genus Prevotella: Description of four novel genera and emended description of the genera Hallella and Xylanibacter.</title>
        <authorList>
            <person name="Hitch T.C.A."/>
        </authorList>
    </citation>
    <scope>NUCLEOTIDE SEQUENCE [LARGE SCALE GENOMIC DNA]</scope>
    <source>
        <strain evidence="3 4">DSM 100619</strain>
    </source>
</reference>
<dbReference type="RefSeq" id="WP_252761776.1">
    <property type="nucleotide sequence ID" value="NZ_JAMXLY010000057.1"/>
</dbReference>
<feature type="domain" description="MACPF protein D3" evidence="2">
    <location>
        <begin position="77"/>
        <end position="107"/>
    </location>
</feature>
<dbReference type="PROSITE" id="PS51257">
    <property type="entry name" value="PROKAR_LIPOPROTEIN"/>
    <property type="match status" value="1"/>
</dbReference>
<proteinExistence type="predicted"/>
<dbReference type="EMBL" id="JAMXLY010000057">
    <property type="protein sequence ID" value="MCO6026421.1"/>
    <property type="molecule type" value="Genomic_DNA"/>
</dbReference>
<protein>
    <recommendedName>
        <fullName evidence="2">MACPF protein D3 domain-containing protein</fullName>
    </recommendedName>
</protein>
<feature type="chain" id="PRO_5047529284" description="MACPF protein D3 domain-containing protein" evidence="1">
    <location>
        <begin position="22"/>
        <end position="107"/>
    </location>
</feature>
<feature type="signal peptide" evidence="1">
    <location>
        <begin position="1"/>
        <end position="21"/>
    </location>
</feature>
<organism evidence="3 4">
    <name type="scientific">Segatella cerevisiae</name>
    <dbReference type="NCBI Taxonomy" id="2053716"/>
    <lineage>
        <taxon>Bacteria</taxon>
        <taxon>Pseudomonadati</taxon>
        <taxon>Bacteroidota</taxon>
        <taxon>Bacteroidia</taxon>
        <taxon>Bacteroidales</taxon>
        <taxon>Prevotellaceae</taxon>
        <taxon>Segatella</taxon>
    </lineage>
</organism>
<accession>A0ABT1BZA7</accession>
<gene>
    <name evidence="3" type="ORF">NG821_11335</name>
</gene>
<evidence type="ECO:0000259" key="2">
    <source>
        <dbReference type="Pfam" id="PF20785"/>
    </source>
</evidence>
<keyword evidence="1" id="KW-0732">Signal</keyword>
<dbReference type="Pfam" id="PF20785">
    <property type="entry name" value="MACPF_D3"/>
    <property type="match status" value="1"/>
</dbReference>
<comment type="caution">
    <text evidence="3">The sequence shown here is derived from an EMBL/GenBank/DDBJ whole genome shotgun (WGS) entry which is preliminary data.</text>
</comment>
<dbReference type="Gene3D" id="3.30.160.840">
    <property type="match status" value="1"/>
</dbReference>
<dbReference type="Proteomes" id="UP001204015">
    <property type="component" value="Unassembled WGS sequence"/>
</dbReference>
<name>A0ABT1BZA7_9BACT</name>
<dbReference type="InterPro" id="IPR048467">
    <property type="entry name" value="MACPF_D3"/>
</dbReference>